<feature type="compositionally biased region" description="Basic and acidic residues" evidence="2">
    <location>
        <begin position="253"/>
        <end position="272"/>
    </location>
</feature>
<feature type="region of interest" description="Disordered" evidence="2">
    <location>
        <begin position="245"/>
        <end position="272"/>
    </location>
</feature>
<comment type="caution">
    <text evidence="4">The sequence shown here is derived from an EMBL/GenBank/DDBJ whole genome shotgun (WGS) entry which is preliminary data.</text>
</comment>
<dbReference type="GO" id="GO:0006571">
    <property type="term" value="P:tyrosine biosynthetic process"/>
    <property type="evidence" value="ECO:0007669"/>
    <property type="project" value="TreeGrafter"/>
</dbReference>
<protein>
    <submittedName>
        <fullName evidence="4">Prephenate dehydrogenase</fullName>
    </submittedName>
</protein>
<dbReference type="OrthoDB" id="24743at2157"/>
<accession>A0A384LA51</accession>
<dbReference type="Gene3D" id="3.40.50.720">
    <property type="entry name" value="NAD(P)-binding Rossmann-like Domain"/>
    <property type="match status" value="1"/>
</dbReference>
<name>A0A384LA51_HALVD</name>
<dbReference type="Proteomes" id="UP000011532">
    <property type="component" value="Unassembled WGS sequence"/>
</dbReference>
<evidence type="ECO:0000313" key="5">
    <source>
        <dbReference type="Proteomes" id="UP000011532"/>
    </source>
</evidence>
<dbReference type="InterPro" id="IPR050812">
    <property type="entry name" value="Preph/Arog_dehydrog"/>
</dbReference>
<dbReference type="InterPro" id="IPR036291">
    <property type="entry name" value="NAD(P)-bd_dom_sf"/>
</dbReference>
<feature type="domain" description="Prephenate dehydrogenase nucleotide-binding" evidence="3">
    <location>
        <begin position="26"/>
        <end position="121"/>
    </location>
</feature>
<evidence type="ECO:0000256" key="1">
    <source>
        <dbReference type="ARBA" id="ARBA00023002"/>
    </source>
</evidence>
<dbReference type="EMBL" id="AOHU01000091">
    <property type="protein sequence ID" value="ELY27999.1"/>
    <property type="molecule type" value="Genomic_DNA"/>
</dbReference>
<dbReference type="InterPro" id="IPR008927">
    <property type="entry name" value="6-PGluconate_DH-like_C_sf"/>
</dbReference>
<organism evidence="4 5">
    <name type="scientific">Haloferax volcanii (strain ATCC 29605 / DSM 3757 / JCM 8879 / NBRC 14742 / NCIMB 2012 / VKM B-1768 / DS2)</name>
    <name type="common">Halobacterium volcanii</name>
    <dbReference type="NCBI Taxonomy" id="309800"/>
    <lineage>
        <taxon>Archaea</taxon>
        <taxon>Methanobacteriati</taxon>
        <taxon>Methanobacteriota</taxon>
        <taxon>Stenosarchaea group</taxon>
        <taxon>Halobacteria</taxon>
        <taxon>Halobacteriales</taxon>
        <taxon>Haloferacaceae</taxon>
        <taxon>Haloferax</taxon>
    </lineage>
</organism>
<proteinExistence type="predicted"/>
<reference evidence="5" key="1">
    <citation type="submission" date="2012-11" db="EMBL/GenBank/DDBJ databases">
        <authorList>
            <person name="Becker E.A."/>
            <person name="Seitzer P."/>
            <person name="Tritt A."/>
            <person name="Larsen D."/>
            <person name="Yao A."/>
            <person name="Wu D."/>
            <person name="Darling A."/>
            <person name="Eisen J.A."/>
            <person name="Facciotti M.T."/>
        </authorList>
    </citation>
    <scope>NUCLEOTIDE SEQUENCE [LARGE SCALE GENOMIC DNA]</scope>
    <source>
        <strain evidence="5">ATCC 29605 / DSM 3757 / JCM 8879 / NBRC 14742 / NCIMB 2012 / VKM B-1768 / DS2</strain>
    </source>
</reference>
<dbReference type="InterPro" id="IPR046826">
    <property type="entry name" value="PDH_N"/>
</dbReference>
<dbReference type="RefSeq" id="WP_004043624.1">
    <property type="nucleotide sequence ID" value="NC_013967.1"/>
</dbReference>
<dbReference type="PANTHER" id="PTHR21363">
    <property type="entry name" value="PREPHENATE DEHYDROGENASE"/>
    <property type="match status" value="1"/>
</dbReference>
<gene>
    <name evidence="4" type="ORF">C498_12168</name>
</gene>
<dbReference type="SUPFAM" id="SSF48179">
    <property type="entry name" value="6-phosphogluconate dehydrogenase C-terminal domain-like"/>
    <property type="match status" value="1"/>
</dbReference>
<evidence type="ECO:0000256" key="2">
    <source>
        <dbReference type="SAM" id="MobiDB-lite"/>
    </source>
</evidence>
<evidence type="ECO:0000259" key="3">
    <source>
        <dbReference type="Pfam" id="PF02153"/>
    </source>
</evidence>
<dbReference type="SUPFAM" id="SSF51735">
    <property type="entry name" value="NAD(P)-binding Rossmann-fold domains"/>
    <property type="match status" value="1"/>
</dbReference>
<dbReference type="Pfam" id="PF02153">
    <property type="entry name" value="PDH_N"/>
    <property type="match status" value="1"/>
</dbReference>
<evidence type="ECO:0000313" key="4">
    <source>
        <dbReference type="EMBL" id="ELY27999.1"/>
    </source>
</evidence>
<dbReference type="GeneID" id="8925459"/>
<sequence length="272" mass="28212">MDVLIVGAGAMGRWFGRTVDADLAFADADPESAVAAADALGGRAVPLDGDERFDVVCLAVPMRLAADAVADNAHRADAAMCDVTGAMKPPVVAMRNHLPDRERLSLHPLFAPHNAPGNVAAVADESGPKTDTLLADLDAAGNRVFETTPEEHDAAMETVQAAAHAAVLAFGVAADDVREEFATPISAALDELVASVSGGTPRVYADIQSSFGGGADRVADAARALAAADDEAFDDLYRRVSRGDSGVAAGADRVADDRSRDRDQTDKHDPVE</sequence>
<dbReference type="GO" id="GO:0008977">
    <property type="term" value="F:prephenate dehydrogenase (NAD+) activity"/>
    <property type="evidence" value="ECO:0007669"/>
    <property type="project" value="TreeGrafter"/>
</dbReference>
<dbReference type="GO" id="GO:0070403">
    <property type="term" value="F:NAD+ binding"/>
    <property type="evidence" value="ECO:0007669"/>
    <property type="project" value="InterPro"/>
</dbReference>
<reference evidence="4 5" key="2">
    <citation type="journal article" date="2014" name="PLoS Genet.">
        <title>Phylogenetically driven sequencing of extremely halophilic archaea reveals strategies for static and dynamic osmo-response.</title>
        <authorList>
            <person name="Becker E.A."/>
            <person name="Seitzer P.M."/>
            <person name="Tritt A."/>
            <person name="Larsen D."/>
            <person name="Krusor M."/>
            <person name="Yao A.I."/>
            <person name="Wu D."/>
            <person name="Madern D."/>
            <person name="Eisen J.A."/>
            <person name="Darling A.E."/>
            <person name="Facciotti M.T."/>
        </authorList>
    </citation>
    <scope>NUCLEOTIDE SEQUENCE [LARGE SCALE GENOMIC DNA]</scope>
    <source>
        <strain evidence="5">ATCC 29605 / DSM 3757 / JCM 8879 / NBRC 14742 / NCIMB 2012 / VKM B-1768 / DS2</strain>
    </source>
</reference>
<keyword evidence="1" id="KW-0560">Oxidoreductase</keyword>
<dbReference type="AlphaFoldDB" id="A0A384LA51"/>
<dbReference type="PANTHER" id="PTHR21363:SF0">
    <property type="entry name" value="PREPHENATE DEHYDROGENASE [NADP(+)]"/>
    <property type="match status" value="1"/>
</dbReference>
<dbReference type="Gene3D" id="1.10.3660.10">
    <property type="entry name" value="6-phosphogluconate dehydrogenase C-terminal like domain"/>
    <property type="match status" value="1"/>
</dbReference>